<dbReference type="SUPFAM" id="SSF48403">
    <property type="entry name" value="Ankyrin repeat"/>
    <property type="match status" value="1"/>
</dbReference>
<dbReference type="InterPro" id="IPR057444">
    <property type="entry name" value="Znf-CCCH_AtC3H23-like"/>
</dbReference>
<comment type="caution">
    <text evidence="10">The sequence shown here is derived from an EMBL/GenBank/DDBJ whole genome shotgun (WGS) entry which is preliminary data.</text>
</comment>
<dbReference type="SMART" id="SM00356">
    <property type="entry name" value="ZnF_C3H1"/>
    <property type="match status" value="2"/>
</dbReference>
<evidence type="ECO:0000256" key="6">
    <source>
        <dbReference type="PROSITE-ProRule" id="PRU00023"/>
    </source>
</evidence>
<dbReference type="Proteomes" id="UP001604277">
    <property type="component" value="Unassembled WGS sequence"/>
</dbReference>
<evidence type="ECO:0000313" key="10">
    <source>
        <dbReference type="EMBL" id="KAL2483118.1"/>
    </source>
</evidence>
<keyword evidence="2" id="KW-0677">Repeat</keyword>
<feature type="compositionally biased region" description="Low complexity" evidence="8">
    <location>
        <begin position="166"/>
        <end position="190"/>
    </location>
</feature>
<dbReference type="PROSITE" id="PS50297">
    <property type="entry name" value="ANK_REP_REGION"/>
    <property type="match status" value="1"/>
</dbReference>
<dbReference type="InterPro" id="IPR002110">
    <property type="entry name" value="Ankyrin_rpt"/>
</dbReference>
<dbReference type="Pfam" id="PF25512">
    <property type="entry name" value="zf-CCCH_AtC3H23"/>
    <property type="match status" value="1"/>
</dbReference>
<keyword evidence="1 7" id="KW-0479">Metal-binding</keyword>
<organism evidence="10 11">
    <name type="scientific">Forsythia ovata</name>
    <dbReference type="NCBI Taxonomy" id="205694"/>
    <lineage>
        <taxon>Eukaryota</taxon>
        <taxon>Viridiplantae</taxon>
        <taxon>Streptophyta</taxon>
        <taxon>Embryophyta</taxon>
        <taxon>Tracheophyta</taxon>
        <taxon>Spermatophyta</taxon>
        <taxon>Magnoliopsida</taxon>
        <taxon>eudicotyledons</taxon>
        <taxon>Gunneridae</taxon>
        <taxon>Pentapetalae</taxon>
        <taxon>asterids</taxon>
        <taxon>lamiids</taxon>
        <taxon>Lamiales</taxon>
        <taxon>Oleaceae</taxon>
        <taxon>Forsythieae</taxon>
        <taxon>Forsythia</taxon>
    </lineage>
</organism>
<reference evidence="11" key="1">
    <citation type="submission" date="2024-07" db="EMBL/GenBank/DDBJ databases">
        <title>Two chromosome-level genome assemblies of Korean endemic species Abeliophyllum distichum and Forsythia ovata (Oleaceae).</title>
        <authorList>
            <person name="Jang H."/>
        </authorList>
    </citation>
    <scope>NUCLEOTIDE SEQUENCE [LARGE SCALE GENOMIC DNA]</scope>
</reference>
<dbReference type="InterPro" id="IPR045234">
    <property type="entry name" value="Unkempt-like"/>
</dbReference>
<dbReference type="PROSITE" id="PS50103">
    <property type="entry name" value="ZF_C3H1"/>
    <property type="match status" value="1"/>
</dbReference>
<dbReference type="SMART" id="SM00248">
    <property type="entry name" value="ANK"/>
    <property type="match status" value="2"/>
</dbReference>
<keyword evidence="6" id="KW-0040">ANK repeat</keyword>
<keyword evidence="3 7" id="KW-0863">Zinc-finger</keyword>
<dbReference type="Pfam" id="PF00642">
    <property type="entry name" value="zf-CCCH"/>
    <property type="match status" value="1"/>
</dbReference>
<dbReference type="Pfam" id="PF12796">
    <property type="entry name" value="Ank_2"/>
    <property type="match status" value="1"/>
</dbReference>
<dbReference type="GO" id="GO:0003677">
    <property type="term" value="F:DNA binding"/>
    <property type="evidence" value="ECO:0007669"/>
    <property type="project" value="UniProtKB-KW"/>
</dbReference>
<feature type="zinc finger region" description="C3H1-type" evidence="7">
    <location>
        <begin position="260"/>
        <end position="282"/>
    </location>
</feature>
<proteinExistence type="predicted"/>
<dbReference type="PROSITE" id="PS50088">
    <property type="entry name" value="ANK_REPEAT"/>
    <property type="match status" value="1"/>
</dbReference>
<dbReference type="FunFam" id="3.30.1370.210:FF:000009">
    <property type="entry name" value="Zinc finger CCCH domain-containing protein 66"/>
    <property type="match status" value="1"/>
</dbReference>
<dbReference type="PRINTS" id="PR01415">
    <property type="entry name" value="ANKYRIN"/>
</dbReference>
<feature type="compositionally biased region" description="Polar residues" evidence="8">
    <location>
        <begin position="620"/>
        <end position="629"/>
    </location>
</feature>
<dbReference type="Gene3D" id="1.25.40.20">
    <property type="entry name" value="Ankyrin repeat-containing domain"/>
    <property type="match status" value="1"/>
</dbReference>
<keyword evidence="5" id="KW-0238">DNA-binding</keyword>
<gene>
    <name evidence="10" type="ORF">Fot_44562</name>
</gene>
<feature type="region of interest" description="Disordered" evidence="8">
    <location>
        <begin position="166"/>
        <end position="196"/>
    </location>
</feature>
<evidence type="ECO:0000256" key="1">
    <source>
        <dbReference type="ARBA" id="ARBA00022723"/>
    </source>
</evidence>
<protein>
    <submittedName>
        <fullName evidence="10">Zinc finger CCCH domain-containing protein 30</fullName>
    </submittedName>
</protein>
<dbReference type="InterPro" id="IPR036770">
    <property type="entry name" value="Ankyrin_rpt-contain_sf"/>
</dbReference>
<accession>A0ABD1R3Z0</accession>
<evidence type="ECO:0000256" key="5">
    <source>
        <dbReference type="ARBA" id="ARBA00023125"/>
    </source>
</evidence>
<dbReference type="PANTHER" id="PTHR14493:SF50">
    <property type="entry name" value="RING FINGER PROTEIN UNKEMPT"/>
    <property type="match status" value="1"/>
</dbReference>
<feature type="region of interest" description="Disordered" evidence="8">
    <location>
        <begin position="499"/>
        <end position="518"/>
    </location>
</feature>
<dbReference type="GO" id="GO:0008270">
    <property type="term" value="F:zinc ion binding"/>
    <property type="evidence" value="ECO:0007669"/>
    <property type="project" value="UniProtKB-KW"/>
</dbReference>
<evidence type="ECO:0000256" key="3">
    <source>
        <dbReference type="ARBA" id="ARBA00022771"/>
    </source>
</evidence>
<sequence length="658" mass="71791">MNINNLSVETKDVFASLLDLAANNDVKGFKRSVDGEPSIIDEVGLWYGRQKGSRQMVLLHRTPLMVAATYGSIDVLKLIISLPEVEVNRPCSVDKTTALHCAASSGSVNAVDAVKLLLEAGADPNQADAYGCHPFDVIIVSPKCYDMKTSLEVLLATDVSDSTYTPLSMSHGNGSSSSPSELVPSPTVSPAPERREYPVDLTLPDITNTIYSSDEFRMFSFKVRPCSRAYSHDWTECPFVHPGENARRRDPRKYHYSCVPCPDFRKGACRRGDMCQYAHGVFESWLHPAQYRTRLCKDGTACDRRVCFFAHKQEELRPLYVSNGSAVHSPRTSLSTANAMDFAATMNLLPGSPSSIPVMSPSPFTPPMSPSANGISNMGWAQQNVPTLNLPGTNLHSSRLRSSLSARDIPTEDLNELALMSTNLLSRSARSKTIAPSSLEDIFIAESSSPRYSDQALASAAFSPTHKSTVLNQFQQQTILSPIKTNFSPRNVDNSLASFGIPSSGRMSPRSVEPISPMSSRGSILAQREMQKTQFRSLSSHALSTNAEDAFVSLDSTWPYAGFATGSPCNLHEECQLKRSSSFDLVNNGEGPDLSWVQSLVKESPQEMNEKSAPVACSKDTGTSSGASANMNSQFEQIDQSALGAWLEQMHLDQLMAQ</sequence>
<evidence type="ECO:0000256" key="2">
    <source>
        <dbReference type="ARBA" id="ARBA00022737"/>
    </source>
</evidence>
<dbReference type="InterPro" id="IPR000571">
    <property type="entry name" value="Znf_CCCH"/>
</dbReference>
<evidence type="ECO:0000313" key="11">
    <source>
        <dbReference type="Proteomes" id="UP001604277"/>
    </source>
</evidence>
<evidence type="ECO:0000256" key="7">
    <source>
        <dbReference type="PROSITE-ProRule" id="PRU00723"/>
    </source>
</evidence>
<evidence type="ECO:0000256" key="4">
    <source>
        <dbReference type="ARBA" id="ARBA00022833"/>
    </source>
</evidence>
<dbReference type="EMBL" id="JBFOLJ010000013">
    <property type="protein sequence ID" value="KAL2483118.1"/>
    <property type="molecule type" value="Genomic_DNA"/>
</dbReference>
<dbReference type="Gene3D" id="3.30.1370.210">
    <property type="match status" value="1"/>
</dbReference>
<keyword evidence="4 7" id="KW-0862">Zinc</keyword>
<evidence type="ECO:0000256" key="8">
    <source>
        <dbReference type="SAM" id="MobiDB-lite"/>
    </source>
</evidence>
<evidence type="ECO:0000259" key="9">
    <source>
        <dbReference type="PROSITE" id="PS50103"/>
    </source>
</evidence>
<feature type="domain" description="C3H1-type" evidence="9">
    <location>
        <begin position="260"/>
        <end position="282"/>
    </location>
</feature>
<dbReference type="AlphaFoldDB" id="A0ABD1R3Z0"/>
<keyword evidence="11" id="KW-1185">Reference proteome</keyword>
<feature type="region of interest" description="Disordered" evidence="8">
    <location>
        <begin position="604"/>
        <end position="629"/>
    </location>
</feature>
<feature type="repeat" description="ANK" evidence="6">
    <location>
        <begin position="94"/>
        <end position="129"/>
    </location>
</feature>
<dbReference type="GO" id="GO:0006355">
    <property type="term" value="P:regulation of DNA-templated transcription"/>
    <property type="evidence" value="ECO:0007669"/>
    <property type="project" value="UniProtKB-ARBA"/>
</dbReference>
<dbReference type="PANTHER" id="PTHR14493">
    <property type="entry name" value="UNKEMPT FAMILY MEMBER"/>
    <property type="match status" value="1"/>
</dbReference>
<name>A0ABD1R3Z0_9LAMI</name>